<proteinExistence type="predicted"/>
<keyword evidence="8" id="KW-1185">Reference proteome</keyword>
<feature type="transmembrane region" description="Helical" evidence="5">
    <location>
        <begin position="152"/>
        <end position="170"/>
    </location>
</feature>
<feature type="transmembrane region" description="Helical" evidence="5">
    <location>
        <begin position="225"/>
        <end position="243"/>
    </location>
</feature>
<evidence type="ECO:0000256" key="5">
    <source>
        <dbReference type="SAM" id="Phobius"/>
    </source>
</evidence>
<protein>
    <recommendedName>
        <fullName evidence="6">O-antigen ligase-related domain-containing protein</fullName>
    </recommendedName>
</protein>
<evidence type="ECO:0000259" key="6">
    <source>
        <dbReference type="Pfam" id="PF04932"/>
    </source>
</evidence>
<feature type="transmembrane region" description="Helical" evidence="5">
    <location>
        <begin position="55"/>
        <end position="74"/>
    </location>
</feature>
<feature type="transmembrane region" description="Helical" evidence="5">
    <location>
        <begin position="302"/>
        <end position="326"/>
    </location>
</feature>
<feature type="transmembrane region" description="Helical" evidence="5">
    <location>
        <begin position="80"/>
        <end position="101"/>
    </location>
</feature>
<evidence type="ECO:0000313" key="7">
    <source>
        <dbReference type="EMBL" id="BDG03442.1"/>
    </source>
</evidence>
<keyword evidence="4 5" id="KW-0472">Membrane</keyword>
<dbReference type="InterPro" id="IPR051533">
    <property type="entry name" value="WaaL-like"/>
</dbReference>
<reference evidence="8" key="1">
    <citation type="journal article" date="2022" name="Int. J. Syst. Evol. Microbiol.">
        <title>Anaeromyxobacter oryzae sp. nov., Anaeromyxobacter diazotrophicus sp. nov. and Anaeromyxobacter paludicola sp. nov., isolated from paddy soils.</title>
        <authorList>
            <person name="Itoh H."/>
            <person name="Xu Z."/>
            <person name="Mise K."/>
            <person name="Masuda Y."/>
            <person name="Ushijima N."/>
            <person name="Hayakawa C."/>
            <person name="Shiratori Y."/>
            <person name="Senoo K."/>
        </authorList>
    </citation>
    <scope>NUCLEOTIDE SEQUENCE [LARGE SCALE GENOMIC DNA]</scope>
    <source>
        <strain evidence="8">Red232</strain>
    </source>
</reference>
<comment type="subcellular location">
    <subcellularLocation>
        <location evidence="1">Membrane</location>
        <topology evidence="1">Multi-pass membrane protein</topology>
    </subcellularLocation>
</comment>
<dbReference type="EMBL" id="AP025591">
    <property type="protein sequence ID" value="BDG03442.1"/>
    <property type="molecule type" value="Genomic_DNA"/>
</dbReference>
<evidence type="ECO:0000256" key="1">
    <source>
        <dbReference type="ARBA" id="ARBA00004141"/>
    </source>
</evidence>
<feature type="transmembrane region" description="Helical" evidence="5">
    <location>
        <begin position="110"/>
        <end position="132"/>
    </location>
</feature>
<dbReference type="Pfam" id="PF04932">
    <property type="entry name" value="Wzy_C"/>
    <property type="match status" value="1"/>
</dbReference>
<organism evidence="7 8">
    <name type="scientific">Anaeromyxobacter oryzae</name>
    <dbReference type="NCBI Taxonomy" id="2918170"/>
    <lineage>
        <taxon>Bacteria</taxon>
        <taxon>Pseudomonadati</taxon>
        <taxon>Myxococcota</taxon>
        <taxon>Myxococcia</taxon>
        <taxon>Myxococcales</taxon>
        <taxon>Cystobacterineae</taxon>
        <taxon>Anaeromyxobacteraceae</taxon>
        <taxon>Anaeromyxobacter</taxon>
    </lineage>
</organism>
<evidence type="ECO:0000256" key="3">
    <source>
        <dbReference type="ARBA" id="ARBA00022989"/>
    </source>
</evidence>
<feature type="transmembrane region" description="Helical" evidence="5">
    <location>
        <begin position="202"/>
        <end position="218"/>
    </location>
</feature>
<dbReference type="PANTHER" id="PTHR37422">
    <property type="entry name" value="TEICHURONIC ACID BIOSYNTHESIS PROTEIN TUAE"/>
    <property type="match status" value="1"/>
</dbReference>
<dbReference type="Proteomes" id="UP001162891">
    <property type="component" value="Chromosome"/>
</dbReference>
<evidence type="ECO:0000313" key="8">
    <source>
        <dbReference type="Proteomes" id="UP001162891"/>
    </source>
</evidence>
<keyword evidence="2 5" id="KW-0812">Transmembrane</keyword>
<feature type="domain" description="O-antigen ligase-related" evidence="6">
    <location>
        <begin position="189"/>
        <end position="319"/>
    </location>
</feature>
<dbReference type="InterPro" id="IPR007016">
    <property type="entry name" value="O-antigen_ligase-rel_domated"/>
</dbReference>
<feature type="transmembrane region" description="Helical" evidence="5">
    <location>
        <begin position="20"/>
        <end position="43"/>
    </location>
</feature>
<name>A0ABN6MU90_9BACT</name>
<dbReference type="PANTHER" id="PTHR37422:SF13">
    <property type="entry name" value="LIPOPOLYSACCHARIDE BIOSYNTHESIS PROTEIN PA4999-RELATED"/>
    <property type="match status" value="1"/>
</dbReference>
<feature type="transmembrane region" description="Helical" evidence="5">
    <location>
        <begin position="338"/>
        <end position="361"/>
    </location>
</feature>
<evidence type="ECO:0000256" key="4">
    <source>
        <dbReference type="ARBA" id="ARBA00023136"/>
    </source>
</evidence>
<evidence type="ECO:0000256" key="2">
    <source>
        <dbReference type="ARBA" id="ARBA00022692"/>
    </source>
</evidence>
<accession>A0ABN6MU90</accession>
<sequence>MPTRSPSFVRWPLVLGLTVAAAPVTNSQYAQFALLAAAALYALRALRGGTIRRPSSVEVLLVLFAGYAIASILWRDVSSGASATTIFVEYVGLAAAFIVVVRTSGIRSNWYFLATCYIVGCCVDLILIFSAFKSGTTIDSAGRYGLANVNSNYTAYSLVSGVPLLVLLYWRRARRRLASSIALMVGMSTFGLGIGLTGCRGATVAFLLCVFVIAARGLKTRPLAGGLFTASMAGVLVAGWSHVEDVLPSRLFLDASSAEDLSSGRFTLWERALVIFGRNPLLGSGADSYPWLSEDGMHAHNVFLSVLAELGIIGLLLLVVALALLFRSYFRSSASKSARSAALMLVCTWLVIAGTGVWQYALPAWIMFGLFVTIPRDDAEFTVADGELTARDRSLGWRLRNPTAS</sequence>
<gene>
    <name evidence="7" type="ORF">AMOR_24380</name>
</gene>
<keyword evidence="3 5" id="KW-1133">Transmembrane helix</keyword>
<feature type="transmembrane region" description="Helical" evidence="5">
    <location>
        <begin position="177"/>
        <end position="196"/>
    </location>
</feature>